<feature type="region of interest" description="Disordered" evidence="1">
    <location>
        <begin position="22"/>
        <end position="54"/>
    </location>
</feature>
<evidence type="ECO:0000313" key="2">
    <source>
        <dbReference type="EMBL" id="KAJ3664210.1"/>
    </source>
</evidence>
<proteinExistence type="predicted"/>
<sequence length="123" mass="13501">MCLSINRCTLPLPLPFRPLGINPRTSRHQPPLRLQASTGGLPSRSTIPQASTEGYPFSPSRCYLEDFPTFPRHQLGDTPLRLKSSTGGFPFQPTVSQASTGGYYVPPPGINRRITDQLSAARH</sequence>
<name>A0AA38IY28_9CUCU</name>
<accession>A0AA38IY28</accession>
<evidence type="ECO:0000313" key="3">
    <source>
        <dbReference type="Proteomes" id="UP001168821"/>
    </source>
</evidence>
<reference evidence="2" key="1">
    <citation type="journal article" date="2023" name="G3 (Bethesda)">
        <title>Whole genome assemblies of Zophobas morio and Tenebrio molitor.</title>
        <authorList>
            <person name="Kaur S."/>
            <person name="Stinson S.A."/>
            <person name="diCenzo G.C."/>
        </authorList>
    </citation>
    <scope>NUCLEOTIDE SEQUENCE</scope>
    <source>
        <strain evidence="2">QUZm001</strain>
    </source>
</reference>
<comment type="caution">
    <text evidence="2">The sequence shown here is derived from an EMBL/GenBank/DDBJ whole genome shotgun (WGS) entry which is preliminary data.</text>
</comment>
<dbReference type="Proteomes" id="UP001168821">
    <property type="component" value="Unassembled WGS sequence"/>
</dbReference>
<feature type="region of interest" description="Disordered" evidence="1">
    <location>
        <begin position="74"/>
        <end position="123"/>
    </location>
</feature>
<keyword evidence="3" id="KW-1185">Reference proteome</keyword>
<organism evidence="2 3">
    <name type="scientific">Zophobas morio</name>
    <dbReference type="NCBI Taxonomy" id="2755281"/>
    <lineage>
        <taxon>Eukaryota</taxon>
        <taxon>Metazoa</taxon>
        <taxon>Ecdysozoa</taxon>
        <taxon>Arthropoda</taxon>
        <taxon>Hexapoda</taxon>
        <taxon>Insecta</taxon>
        <taxon>Pterygota</taxon>
        <taxon>Neoptera</taxon>
        <taxon>Endopterygota</taxon>
        <taxon>Coleoptera</taxon>
        <taxon>Polyphaga</taxon>
        <taxon>Cucujiformia</taxon>
        <taxon>Tenebrionidae</taxon>
        <taxon>Zophobas</taxon>
    </lineage>
</organism>
<protein>
    <submittedName>
        <fullName evidence="2">Uncharacterized protein</fullName>
    </submittedName>
</protein>
<evidence type="ECO:0000256" key="1">
    <source>
        <dbReference type="SAM" id="MobiDB-lite"/>
    </source>
</evidence>
<dbReference type="AlphaFoldDB" id="A0AA38IY28"/>
<feature type="compositionally biased region" description="Polar residues" evidence="1">
    <location>
        <begin position="83"/>
        <end position="100"/>
    </location>
</feature>
<feature type="compositionally biased region" description="Polar residues" evidence="1">
    <location>
        <begin position="35"/>
        <end position="52"/>
    </location>
</feature>
<gene>
    <name evidence="2" type="ORF">Zmor_008397</name>
</gene>
<dbReference type="EMBL" id="JALNTZ010000002">
    <property type="protein sequence ID" value="KAJ3664210.1"/>
    <property type="molecule type" value="Genomic_DNA"/>
</dbReference>